<gene>
    <name evidence="1" type="ORF">NVS47_06630</name>
</gene>
<evidence type="ECO:0000313" key="1">
    <source>
        <dbReference type="EMBL" id="MCR6545191.1"/>
    </source>
</evidence>
<comment type="caution">
    <text evidence="1">The sequence shown here is derived from an EMBL/GenBank/DDBJ whole genome shotgun (WGS) entry which is preliminary data.</text>
</comment>
<sequence length="139" mass="16018">MANYQFDFQGKNYQLTEGLCTSLLNNEEKPVQGISVRELLQLLQDHQGVQFDMEYYDQPCVHCGTGKKEKTTAFPFLEYHFFLYTKNDQYVISSLSKEYENSSLNQLLNTGIVDNSFIVMITVCPHCSAYDIEISQCEV</sequence>
<dbReference type="Pfam" id="PF12653">
    <property type="entry name" value="DUF3785"/>
    <property type="match status" value="1"/>
</dbReference>
<protein>
    <submittedName>
        <fullName evidence="1">DUF3785 domain-containing protein</fullName>
    </submittedName>
</protein>
<dbReference type="Proteomes" id="UP001524944">
    <property type="component" value="Unassembled WGS sequence"/>
</dbReference>
<dbReference type="EMBL" id="JANPWE010000002">
    <property type="protein sequence ID" value="MCR6545191.1"/>
    <property type="molecule type" value="Genomic_DNA"/>
</dbReference>
<evidence type="ECO:0000313" key="2">
    <source>
        <dbReference type="Proteomes" id="UP001524944"/>
    </source>
</evidence>
<organism evidence="1 2">
    <name type="scientific">Dehalobacterium formicoaceticum</name>
    <dbReference type="NCBI Taxonomy" id="51515"/>
    <lineage>
        <taxon>Bacteria</taxon>
        <taxon>Bacillati</taxon>
        <taxon>Bacillota</taxon>
        <taxon>Clostridia</taxon>
        <taxon>Eubacteriales</taxon>
        <taxon>Peptococcaceae</taxon>
        <taxon>Dehalobacterium</taxon>
    </lineage>
</organism>
<dbReference type="InterPro" id="IPR024210">
    <property type="entry name" value="DUF3785"/>
</dbReference>
<reference evidence="1 2" key="1">
    <citation type="submission" date="2022-08" db="EMBL/GenBank/DDBJ databases">
        <title>Proteogenomics of the novel Dehalobacterium formicoaceticum strain EZ94 highlights a key role of methyltransferases during anaerobic dichloromethane degradation.</title>
        <authorList>
            <person name="Wasmund K."/>
        </authorList>
    </citation>
    <scope>NUCLEOTIDE SEQUENCE [LARGE SCALE GENOMIC DNA]</scope>
    <source>
        <strain evidence="1 2">EZ94</strain>
    </source>
</reference>
<accession>A0ABT1Y3X1</accession>
<dbReference type="RefSeq" id="WP_157677269.1">
    <property type="nucleotide sequence ID" value="NZ_CP022121.1"/>
</dbReference>
<name>A0ABT1Y3X1_9FIRM</name>
<keyword evidence="2" id="KW-1185">Reference proteome</keyword>
<proteinExistence type="predicted"/>